<dbReference type="Proteomes" id="UP000823749">
    <property type="component" value="Chromosome 4"/>
</dbReference>
<comment type="caution">
    <text evidence="2">The sequence shown here is derived from an EMBL/GenBank/DDBJ whole genome shotgun (WGS) entry which is preliminary data.</text>
</comment>
<name>A0AAV6KNP9_9ERIC</name>
<accession>A0AAV6KNP9</accession>
<reference evidence="2" key="1">
    <citation type="submission" date="2020-08" db="EMBL/GenBank/DDBJ databases">
        <title>Plant Genome Project.</title>
        <authorList>
            <person name="Zhang R.-G."/>
        </authorList>
    </citation>
    <scope>NUCLEOTIDE SEQUENCE</scope>
    <source>
        <strain evidence="2">WSP0</strain>
        <tissue evidence="2">Leaf</tissue>
    </source>
</reference>
<sequence>MSAARTQTTTPFQPPPPPPPLPRHGTFQQQANGGAGRRTPTAPRWIPKRGRVLKNVLKKIFTCFSGQRPRSRRSPVVVAHCS</sequence>
<evidence type="ECO:0000313" key="3">
    <source>
        <dbReference type="Proteomes" id="UP000823749"/>
    </source>
</evidence>
<dbReference type="AlphaFoldDB" id="A0AAV6KNP9"/>
<dbReference type="EMBL" id="JACTNZ010000004">
    <property type="protein sequence ID" value="KAG5554115.1"/>
    <property type="molecule type" value="Genomic_DNA"/>
</dbReference>
<organism evidence="2 3">
    <name type="scientific">Rhododendron griersonianum</name>
    <dbReference type="NCBI Taxonomy" id="479676"/>
    <lineage>
        <taxon>Eukaryota</taxon>
        <taxon>Viridiplantae</taxon>
        <taxon>Streptophyta</taxon>
        <taxon>Embryophyta</taxon>
        <taxon>Tracheophyta</taxon>
        <taxon>Spermatophyta</taxon>
        <taxon>Magnoliopsida</taxon>
        <taxon>eudicotyledons</taxon>
        <taxon>Gunneridae</taxon>
        <taxon>Pentapetalae</taxon>
        <taxon>asterids</taxon>
        <taxon>Ericales</taxon>
        <taxon>Ericaceae</taxon>
        <taxon>Ericoideae</taxon>
        <taxon>Rhodoreae</taxon>
        <taxon>Rhododendron</taxon>
    </lineage>
</organism>
<gene>
    <name evidence="2" type="ORF">RHGRI_011852</name>
</gene>
<feature type="compositionally biased region" description="Low complexity" evidence="1">
    <location>
        <begin position="1"/>
        <end position="11"/>
    </location>
</feature>
<feature type="compositionally biased region" description="Pro residues" evidence="1">
    <location>
        <begin position="12"/>
        <end position="22"/>
    </location>
</feature>
<evidence type="ECO:0000256" key="1">
    <source>
        <dbReference type="SAM" id="MobiDB-lite"/>
    </source>
</evidence>
<keyword evidence="3" id="KW-1185">Reference proteome</keyword>
<proteinExistence type="predicted"/>
<evidence type="ECO:0000313" key="2">
    <source>
        <dbReference type="EMBL" id="KAG5554115.1"/>
    </source>
</evidence>
<feature type="region of interest" description="Disordered" evidence="1">
    <location>
        <begin position="1"/>
        <end position="44"/>
    </location>
</feature>
<protein>
    <submittedName>
        <fullName evidence="2">Uncharacterized protein</fullName>
    </submittedName>
</protein>